<dbReference type="OrthoDB" id="9801841at2"/>
<evidence type="ECO:0000259" key="1">
    <source>
        <dbReference type="PROSITE" id="PS51746"/>
    </source>
</evidence>
<dbReference type="CDD" id="cd00143">
    <property type="entry name" value="PP2Cc"/>
    <property type="match status" value="1"/>
</dbReference>
<dbReference type="Pfam" id="PF13672">
    <property type="entry name" value="PP2C_2"/>
    <property type="match status" value="1"/>
</dbReference>
<organism evidence="2 3">
    <name type="scientific">Micrococcus flavus</name>
    <dbReference type="NCBI Taxonomy" id="384602"/>
    <lineage>
        <taxon>Bacteria</taxon>
        <taxon>Bacillati</taxon>
        <taxon>Actinomycetota</taxon>
        <taxon>Actinomycetes</taxon>
        <taxon>Micrococcales</taxon>
        <taxon>Micrococcaceae</taxon>
        <taxon>Micrococcus</taxon>
    </lineage>
</organism>
<dbReference type="SMART" id="SM00331">
    <property type="entry name" value="PP2C_SIG"/>
    <property type="match status" value="1"/>
</dbReference>
<keyword evidence="2" id="KW-0378">Hydrolase</keyword>
<reference evidence="2 3" key="1">
    <citation type="submission" date="2020-08" db="EMBL/GenBank/DDBJ databases">
        <title>Sequencing the genomes of 1000 actinobacteria strains.</title>
        <authorList>
            <person name="Klenk H.-P."/>
        </authorList>
    </citation>
    <scope>NUCLEOTIDE SEQUENCE [LARGE SCALE GENOMIC DNA]</scope>
    <source>
        <strain evidence="2 3">DSM 19079</strain>
    </source>
</reference>
<evidence type="ECO:0000313" key="2">
    <source>
        <dbReference type="EMBL" id="MBB4883251.1"/>
    </source>
</evidence>
<dbReference type="Gene3D" id="3.60.40.10">
    <property type="entry name" value="PPM-type phosphatase domain"/>
    <property type="match status" value="1"/>
</dbReference>
<dbReference type="SMART" id="SM00332">
    <property type="entry name" value="PP2Cc"/>
    <property type="match status" value="1"/>
</dbReference>
<dbReference type="EC" id="3.1.3.16" evidence="2"/>
<name>A0A4Y8X365_9MICC</name>
<dbReference type="InterPro" id="IPR036457">
    <property type="entry name" value="PPM-type-like_dom_sf"/>
</dbReference>
<keyword evidence="3" id="KW-1185">Reference proteome</keyword>
<protein>
    <submittedName>
        <fullName evidence="2">Protein phosphatase</fullName>
        <ecNumber evidence="2">3.1.3.16</ecNumber>
    </submittedName>
</protein>
<dbReference type="InterPro" id="IPR015655">
    <property type="entry name" value="PP2C"/>
</dbReference>
<feature type="domain" description="PPM-type phosphatase" evidence="1">
    <location>
        <begin position="17"/>
        <end position="253"/>
    </location>
</feature>
<dbReference type="RefSeq" id="WP_135029091.1">
    <property type="nucleotide sequence ID" value="NZ_BMLA01000002.1"/>
</dbReference>
<sequence length="256" mass="26527">MSEQPTTGAADPAQPEAVAVTHVGAVRELNEDAWAIVGEPLLLAAVADGMGGHEAGEVASAAAVELLEHRVPEVLAPGATHTPQELGALVHEANAAVIDSGGGRSGTTLTALACLDVERGRWAIANVGDSRAYLRPVGAPVLQQLTVDHSAVQMMVEAGELTPAEARVHPRRNVITRALGSSHALTVDVTEIDVAPGDRLLLCSDGLTGELLDEEIRAILDDAGALSEAAERLVEAALWRGGRDNITVVLVGFPRP</sequence>
<dbReference type="PANTHER" id="PTHR47992">
    <property type="entry name" value="PROTEIN PHOSPHATASE"/>
    <property type="match status" value="1"/>
</dbReference>
<dbReference type="GO" id="GO:0004722">
    <property type="term" value="F:protein serine/threonine phosphatase activity"/>
    <property type="evidence" value="ECO:0007669"/>
    <property type="project" value="UniProtKB-EC"/>
</dbReference>
<gene>
    <name evidence="2" type="ORF">BJ976_001602</name>
</gene>
<dbReference type="EMBL" id="JACHMC010000001">
    <property type="protein sequence ID" value="MBB4883251.1"/>
    <property type="molecule type" value="Genomic_DNA"/>
</dbReference>
<dbReference type="Proteomes" id="UP000560081">
    <property type="component" value="Unassembled WGS sequence"/>
</dbReference>
<dbReference type="PROSITE" id="PS51746">
    <property type="entry name" value="PPM_2"/>
    <property type="match status" value="1"/>
</dbReference>
<dbReference type="AlphaFoldDB" id="A0A4Y8X365"/>
<accession>A0A4Y8X365</accession>
<dbReference type="SUPFAM" id="SSF81606">
    <property type="entry name" value="PP2C-like"/>
    <property type="match status" value="1"/>
</dbReference>
<proteinExistence type="predicted"/>
<dbReference type="InterPro" id="IPR001932">
    <property type="entry name" value="PPM-type_phosphatase-like_dom"/>
</dbReference>
<comment type="caution">
    <text evidence="2">The sequence shown here is derived from an EMBL/GenBank/DDBJ whole genome shotgun (WGS) entry which is preliminary data.</text>
</comment>
<evidence type="ECO:0000313" key="3">
    <source>
        <dbReference type="Proteomes" id="UP000560081"/>
    </source>
</evidence>